<gene>
    <name evidence="2 3" type="primary">folE2</name>
    <name evidence="3" type="ORF">TOI97_02770</name>
</gene>
<dbReference type="Pfam" id="PF02649">
    <property type="entry name" value="GCHY-1"/>
    <property type="match status" value="1"/>
</dbReference>
<comment type="caution">
    <text evidence="3">The sequence shown here is derived from an EMBL/GenBank/DDBJ whole genome shotgun (WGS) entry which is preliminary data.</text>
</comment>
<dbReference type="InterPro" id="IPR003801">
    <property type="entry name" value="GTP_cyclohydrolase_FolE2/MptA"/>
</dbReference>
<dbReference type="GO" id="GO:0003934">
    <property type="term" value="F:GTP cyclohydrolase I activity"/>
    <property type="evidence" value="ECO:0007669"/>
    <property type="project" value="UniProtKB-EC"/>
</dbReference>
<protein>
    <recommendedName>
        <fullName evidence="2">GTP cyclohydrolase FolE2</fullName>
        <ecNumber evidence="2">3.5.4.16</ecNumber>
    </recommendedName>
</protein>
<dbReference type="NCBIfam" id="NF010200">
    <property type="entry name" value="PRK13674.1-1"/>
    <property type="match status" value="1"/>
</dbReference>
<dbReference type="InterPro" id="IPR022838">
    <property type="entry name" value="GTP_cyclohydrolase_FolE2"/>
</dbReference>
<evidence type="ECO:0000313" key="3">
    <source>
        <dbReference type="EMBL" id="MDY7218506.1"/>
    </source>
</evidence>
<sequence length="308" mass="33668">MKSSLPDISLDTQAYIHTPINWVGMDNIDLPLCLAEEYPNIYNTLSMHACFQVDMGNAKSKGIHMSRLYQLLGELAAVQPVTPDILLEMLNKAILGQQEAQASQARLLLSFNLLLKRTALLSSDLGGWKSYPVQLHAQLSPAGFKLTAEVKIGYSSTCPCSAALARQLLAEHFTASFATTDTCNVEQVAHWLQEHGSFATPHSQRSQATVSVSIAQGCADFGLVALINCIEEALATPLQTAVKRIDEQEFARLNGHNLMFVEDAVRRMQQALAGRYSEFTATARHLESLHAHDAIASIEHAAANDRAL</sequence>
<dbReference type="Gene3D" id="3.10.270.10">
    <property type="entry name" value="Urate Oxidase"/>
    <property type="match status" value="1"/>
</dbReference>
<dbReference type="Proteomes" id="UP001294570">
    <property type="component" value="Unassembled WGS sequence"/>
</dbReference>
<evidence type="ECO:0000313" key="4">
    <source>
        <dbReference type="Proteomes" id="UP001294570"/>
    </source>
</evidence>
<proteinExistence type="inferred from homology"/>
<comment type="catalytic activity">
    <reaction evidence="2">
        <text>GTP + H2O = 7,8-dihydroneopterin 3'-triphosphate + formate + H(+)</text>
        <dbReference type="Rhea" id="RHEA:17473"/>
        <dbReference type="ChEBI" id="CHEBI:15377"/>
        <dbReference type="ChEBI" id="CHEBI:15378"/>
        <dbReference type="ChEBI" id="CHEBI:15740"/>
        <dbReference type="ChEBI" id="CHEBI:37565"/>
        <dbReference type="ChEBI" id="CHEBI:58462"/>
        <dbReference type="EC" id="3.5.4.16"/>
    </reaction>
</comment>
<dbReference type="PANTHER" id="PTHR36445:SF1">
    <property type="entry name" value="GTP CYCLOHYDROLASE MPTA"/>
    <property type="match status" value="1"/>
</dbReference>
<keyword evidence="1 2" id="KW-0378">Hydrolase</keyword>
<dbReference type="RefSeq" id="WP_321552600.1">
    <property type="nucleotide sequence ID" value="NZ_JAXIVU010000002.1"/>
</dbReference>
<accession>A0ABU5GQM5</accession>
<dbReference type="EMBL" id="JAXIVU010000002">
    <property type="protein sequence ID" value="MDY7218506.1"/>
    <property type="molecule type" value="Genomic_DNA"/>
</dbReference>
<dbReference type="HAMAP" id="MF_01527_B">
    <property type="entry name" value="GTP_cyclohydrol_B"/>
    <property type="match status" value="1"/>
</dbReference>
<keyword evidence="4" id="KW-1185">Reference proteome</keyword>
<reference evidence="3 4" key="1">
    <citation type="submission" date="2023-12" db="EMBL/GenBank/DDBJ databases">
        <title>Denitrificimonas halotolerans sp. nov.,a novel species isolated from landfill leachate.</title>
        <authorList>
            <person name="Wang S."/>
        </authorList>
    </citation>
    <scope>NUCLEOTIDE SEQUENCE [LARGE SCALE GENOMIC DNA]</scope>
    <source>
        <strain evidence="3 4">JX-1</strain>
    </source>
</reference>
<comment type="function">
    <text evidence="2">Converts GTP to 7,8-dihydroneopterin triphosphate.</text>
</comment>
<evidence type="ECO:0000256" key="1">
    <source>
        <dbReference type="ARBA" id="ARBA00022801"/>
    </source>
</evidence>
<comment type="pathway">
    <text evidence="2">Cofactor biosynthesis; 7,8-dihydroneopterin triphosphate biosynthesis; 7,8-dihydroneopterin triphosphate from GTP: step 1/1.</text>
</comment>
<comment type="similarity">
    <text evidence="2">Belongs to the GTP cyclohydrolase IV family.</text>
</comment>
<dbReference type="EC" id="3.5.4.16" evidence="2"/>
<evidence type="ECO:0000256" key="2">
    <source>
        <dbReference type="HAMAP-Rule" id="MF_01527"/>
    </source>
</evidence>
<dbReference type="PANTHER" id="PTHR36445">
    <property type="entry name" value="GTP CYCLOHYDROLASE MPTA"/>
    <property type="match status" value="1"/>
</dbReference>
<name>A0ABU5GQM5_9GAMM</name>
<organism evidence="3 4">
    <name type="scientific">Denitrificimonas halotolerans</name>
    <dbReference type="NCBI Taxonomy" id="3098930"/>
    <lineage>
        <taxon>Bacteria</taxon>
        <taxon>Pseudomonadati</taxon>
        <taxon>Pseudomonadota</taxon>
        <taxon>Gammaproteobacteria</taxon>
        <taxon>Pseudomonadales</taxon>
        <taxon>Pseudomonadaceae</taxon>
        <taxon>Denitrificimonas</taxon>
    </lineage>
</organism>
<feature type="site" description="May be catalytically important" evidence="2">
    <location>
        <position position="158"/>
    </location>
</feature>